<feature type="transmembrane region" description="Helical" evidence="7">
    <location>
        <begin position="36"/>
        <end position="61"/>
    </location>
</feature>
<feature type="compositionally biased region" description="Low complexity" evidence="6">
    <location>
        <begin position="1048"/>
        <end position="1059"/>
    </location>
</feature>
<dbReference type="InterPro" id="IPR027359">
    <property type="entry name" value="Volt_channel_dom_sf"/>
</dbReference>
<dbReference type="GO" id="GO:0001518">
    <property type="term" value="C:voltage-gated sodium channel complex"/>
    <property type="evidence" value="ECO:0007669"/>
    <property type="project" value="TreeGrafter"/>
</dbReference>
<feature type="compositionally biased region" description="Low complexity" evidence="6">
    <location>
        <begin position="588"/>
        <end position="604"/>
    </location>
</feature>
<dbReference type="GO" id="GO:0070509">
    <property type="term" value="P:calcium ion import"/>
    <property type="evidence" value="ECO:0007669"/>
    <property type="project" value="TreeGrafter"/>
</dbReference>
<feature type="transmembrane region" description="Helical" evidence="7">
    <location>
        <begin position="207"/>
        <end position="224"/>
    </location>
</feature>
<feature type="compositionally biased region" description="Basic and acidic residues" evidence="6">
    <location>
        <begin position="809"/>
        <end position="818"/>
    </location>
</feature>
<dbReference type="FunFam" id="1.20.120.350:FF:000008">
    <property type="entry name" value="Voltage-dependent T-type calcium channel subunit alpha"/>
    <property type="match status" value="1"/>
</dbReference>
<feature type="region of interest" description="Disordered" evidence="6">
    <location>
        <begin position="71"/>
        <end position="96"/>
    </location>
</feature>
<evidence type="ECO:0000256" key="7">
    <source>
        <dbReference type="SAM" id="Phobius"/>
    </source>
</evidence>
<keyword evidence="5" id="KW-0109">Calcium transport</keyword>
<keyword evidence="10" id="KW-1185">Reference proteome</keyword>
<dbReference type="GO" id="GO:0005248">
    <property type="term" value="F:voltage-gated sodium channel activity"/>
    <property type="evidence" value="ECO:0007669"/>
    <property type="project" value="TreeGrafter"/>
</dbReference>
<feature type="compositionally biased region" description="Low complexity" evidence="6">
    <location>
        <begin position="921"/>
        <end position="936"/>
    </location>
</feature>
<evidence type="ECO:0000313" key="10">
    <source>
        <dbReference type="Proteomes" id="UP000694557"/>
    </source>
</evidence>
<keyword evidence="5" id="KW-0851">Voltage-gated channel</keyword>
<dbReference type="SUPFAM" id="SSF81324">
    <property type="entry name" value="Voltage-gated potassium channels"/>
    <property type="match status" value="1"/>
</dbReference>
<dbReference type="Ensembl" id="ENSOKIT00005076899.1">
    <property type="protein sequence ID" value="ENSOKIP00005072183.1"/>
    <property type="gene ID" value="ENSOKIG00005027656.1"/>
</dbReference>
<dbReference type="PANTHER" id="PTHR10037">
    <property type="entry name" value="VOLTAGE-GATED CATION CHANNEL CALCIUM AND SODIUM"/>
    <property type="match status" value="1"/>
</dbReference>
<dbReference type="PANTHER" id="PTHR10037:SF192">
    <property type="entry name" value="VOLTAGE-DEPENDENT T-TYPE CALCIUM CHANNEL SUBUNIT ALPHA-1H"/>
    <property type="match status" value="1"/>
</dbReference>
<dbReference type="InterPro" id="IPR043203">
    <property type="entry name" value="VGCC_Ca_Na"/>
</dbReference>
<feature type="compositionally biased region" description="Basic residues" evidence="6">
    <location>
        <begin position="881"/>
        <end position="896"/>
    </location>
</feature>
<evidence type="ECO:0000256" key="1">
    <source>
        <dbReference type="ARBA" id="ARBA00004141"/>
    </source>
</evidence>
<keyword evidence="5" id="KW-0407">Ion channel</keyword>
<feature type="region of interest" description="Disordered" evidence="6">
    <location>
        <begin position="1173"/>
        <end position="1227"/>
    </location>
</feature>
<dbReference type="Pfam" id="PF00520">
    <property type="entry name" value="Ion_trans"/>
    <property type="match status" value="2"/>
</dbReference>
<keyword evidence="5" id="KW-0107">Calcium channel</keyword>
<dbReference type="GO" id="GO:0086010">
    <property type="term" value="P:membrane depolarization during action potential"/>
    <property type="evidence" value="ECO:0007669"/>
    <property type="project" value="TreeGrafter"/>
</dbReference>
<evidence type="ECO:0000256" key="2">
    <source>
        <dbReference type="ARBA" id="ARBA00022692"/>
    </source>
</evidence>
<dbReference type="Gene3D" id="1.10.287.70">
    <property type="match status" value="2"/>
</dbReference>
<dbReference type="GO" id="GO:0005891">
    <property type="term" value="C:voltage-gated calcium channel complex"/>
    <property type="evidence" value="ECO:0007669"/>
    <property type="project" value="InterPro"/>
</dbReference>
<evidence type="ECO:0000256" key="3">
    <source>
        <dbReference type="ARBA" id="ARBA00022989"/>
    </source>
</evidence>
<feature type="compositionally biased region" description="Polar residues" evidence="6">
    <location>
        <begin position="988"/>
        <end position="999"/>
    </location>
</feature>
<reference evidence="9" key="2">
    <citation type="submission" date="2025-09" db="UniProtKB">
        <authorList>
            <consortium name="Ensembl"/>
        </authorList>
    </citation>
    <scope>IDENTIFICATION</scope>
</reference>
<keyword evidence="2 7" id="KW-0812">Transmembrane</keyword>
<reference evidence="9" key="1">
    <citation type="submission" date="2025-08" db="UniProtKB">
        <authorList>
            <consortium name="Ensembl"/>
        </authorList>
    </citation>
    <scope>IDENTIFICATION</scope>
</reference>
<keyword evidence="5" id="KW-0813">Transport</keyword>
<sequence length="1227" mass="136838">MSLFVLSSKDGWVSIMYDGLDAVGVDQQPVRNHNPWMLLFFISFLLIVSFFVLNMFVGVVVENFHKCRQDQEEEEAKAREEKRAKRAEKRRRKAQERPSLMTRLLCVSVTEAQERPSSMTRLLCVCVPEAQERPSLMTRLLCVPVTEAQERPSLMTRLLCVSVTEAQERLSLMTRLLCVCVPEAQERPYYADYSPVRLTIHTLCTSHYLDLFITIIIATNVLTMSMEHYNQPQYLEEGLKYCNYVFTLVFVIETVLKLIAFGLRRFFKERWNQLDLAIVLLSVMGITLEEIDLNASLPINPTIIRIMRVLRIARVLKLLKMATGMRALLDTVVQALPQVGNLGLLFMLLFFIYAALGVELFGKLECSEENPCEGLSRHATFQNFGMAFLTLFRVSTGDNWNGIMKDTLRDCRPEDRSCLSYLPLVSPVYFVTFVLTAQFVLVNVVVAVLMKHLEESNKEAQEEAEEEAKEEEARQEEARQQEARQEEARQEAICPFSNATVGGVESSGQVVEEERCRGSLLTAGRPSLSRMMSLPSDSYMLRPLQPLGHTRYPPIGHDTYKGCGFSGSVYSMGSSGAGSLLQVPGALPSGSHASLSSRGSSCRPTVRLNPSHSVDRHSLSMARHTPRRPGHVDSRRASYIHSPSHSMDTHSYRLSPAQSIDRDSSRYLDRRASYIHSTSHSMDSRHTPYFHSPSYSMDSRHTPRMDRHTRYIHSPSHSMDSRHTPHMDRHTPYIHSPSHSMDSRHTLYIHSPSHSMDSRHTPYVSSPAHSINRHTPHNNRHTSYMSSPSHSMDRQPGPSSSLSARRQLRRQEAVRCDSEDLSCSSTDDLRGSSVESTHLTVPSMHLSPLPSLPPGGNTHLDVHHPSSPSRAPRGRTSSAHTLRHTHTVHTLRHTHSQRVISTRGHSRSHSDSGPQRPPSPQISTPQTTDNPQTPQRPEIPQTPGPSLTISLCSRGPSLSLSSPSTPSIPSPNLTISTPSTPQSPQTSFGPKQSPSSSPAFSRDPFPLSLGSSPSRLPTSFPDETDDEVCCITHHASSPSHTPEHTHHTSSPPHTPCSPHTSLHACLSFEEDQRNLCLSSQSASPVREWTRKQRMSPPCISVAPPAEAQVSTVTQSTDSSMHLRRRTLSVDSASQRNSLDTNPAETRLSVPFLQLDSSFISITVDSDQSGCSLLTDSESTVEGEGEGREGGGARNSQSLLGLVPNPLRRRSLVRMLSTREGEEEETQP</sequence>
<evidence type="ECO:0000256" key="4">
    <source>
        <dbReference type="ARBA" id="ARBA00023136"/>
    </source>
</evidence>
<dbReference type="Gene3D" id="1.20.120.350">
    <property type="entry name" value="Voltage-gated potassium channels. Chain C"/>
    <property type="match status" value="1"/>
</dbReference>
<feature type="compositionally biased region" description="Low complexity" evidence="6">
    <location>
        <begin position="956"/>
        <end position="987"/>
    </location>
</feature>
<comment type="similarity">
    <text evidence="5">Belongs to the calcium channel alpha-1 subunit (TC 1.A.1.11) family.</text>
</comment>
<dbReference type="GO" id="GO:0008332">
    <property type="term" value="F:low voltage-gated calcium channel activity"/>
    <property type="evidence" value="ECO:0007669"/>
    <property type="project" value="TreeGrafter"/>
</dbReference>
<feature type="transmembrane region" description="Helical" evidence="7">
    <location>
        <begin position="428"/>
        <end position="450"/>
    </location>
</feature>
<feature type="compositionally biased region" description="Basic residues" evidence="6">
    <location>
        <begin position="771"/>
        <end position="780"/>
    </location>
</feature>
<dbReference type="InterPro" id="IPR005821">
    <property type="entry name" value="Ion_trans_dom"/>
</dbReference>
<feature type="domain" description="Ion transport" evidence="8">
    <location>
        <begin position="1"/>
        <end position="71"/>
    </location>
</feature>
<feature type="region of interest" description="Disordered" evidence="6">
    <location>
        <begin position="459"/>
        <end position="489"/>
    </location>
</feature>
<protein>
    <submittedName>
        <fullName evidence="9">Calcium voltage-gated channel subunit alpha1 H</fullName>
    </submittedName>
</protein>
<name>A0A8C7IGA5_ONCKI</name>
<evidence type="ECO:0000256" key="6">
    <source>
        <dbReference type="SAM" id="MobiDB-lite"/>
    </source>
</evidence>
<feature type="region of interest" description="Disordered" evidence="6">
    <location>
        <begin position="750"/>
        <end position="1059"/>
    </location>
</feature>
<feature type="compositionally biased region" description="Polar residues" evidence="6">
    <location>
        <begin position="781"/>
        <end position="790"/>
    </location>
</feature>
<feature type="compositionally biased region" description="Low complexity" evidence="6">
    <location>
        <begin position="1006"/>
        <end position="1019"/>
    </location>
</feature>
<proteinExistence type="inferred from homology"/>
<feature type="compositionally biased region" description="Basic residues" evidence="6">
    <location>
        <begin position="84"/>
        <end position="94"/>
    </location>
</feature>
<dbReference type="AlphaFoldDB" id="A0A8C7IGA5"/>
<feature type="compositionally biased region" description="Basic and acidic residues" evidence="6">
    <location>
        <begin position="71"/>
        <end position="83"/>
    </location>
</feature>
<feature type="region of interest" description="Disordered" evidence="6">
    <location>
        <begin position="588"/>
        <end position="662"/>
    </location>
</feature>
<gene>
    <name evidence="9" type="primary">CACNA1H</name>
</gene>
<feature type="transmembrane region" description="Helical" evidence="7">
    <location>
        <begin position="342"/>
        <end position="361"/>
    </location>
</feature>
<keyword evidence="5" id="KW-0106">Calcium</keyword>
<organism evidence="9 10">
    <name type="scientific">Oncorhynchus kisutch</name>
    <name type="common">Coho salmon</name>
    <name type="synonym">Salmo kisutch</name>
    <dbReference type="NCBI Taxonomy" id="8019"/>
    <lineage>
        <taxon>Eukaryota</taxon>
        <taxon>Metazoa</taxon>
        <taxon>Chordata</taxon>
        <taxon>Craniata</taxon>
        <taxon>Vertebrata</taxon>
        <taxon>Euteleostomi</taxon>
        <taxon>Actinopterygii</taxon>
        <taxon>Neopterygii</taxon>
        <taxon>Teleostei</taxon>
        <taxon>Protacanthopterygii</taxon>
        <taxon>Salmoniformes</taxon>
        <taxon>Salmonidae</taxon>
        <taxon>Salmoninae</taxon>
        <taxon>Oncorhynchus</taxon>
    </lineage>
</organism>
<keyword evidence="5" id="KW-0406">Ion transport</keyword>
<evidence type="ECO:0000313" key="9">
    <source>
        <dbReference type="Ensembl" id="ENSOKIP00005072183.1"/>
    </source>
</evidence>
<dbReference type="GO" id="GO:0045956">
    <property type="term" value="P:positive regulation of calcium ion-dependent exocytosis"/>
    <property type="evidence" value="ECO:0007669"/>
    <property type="project" value="TreeGrafter"/>
</dbReference>
<dbReference type="PRINTS" id="PR00167">
    <property type="entry name" value="CACHANNEL"/>
</dbReference>
<comment type="subcellular location">
    <subcellularLocation>
        <location evidence="1 5">Membrane</location>
        <topology evidence="1 5">Multi-pass membrane protein</topology>
    </subcellularLocation>
</comment>
<dbReference type="FunFam" id="1.10.287.70:FF:000054">
    <property type="entry name" value="Voltage-dependent T-type calcium channel subunit alpha"/>
    <property type="match status" value="1"/>
</dbReference>
<keyword evidence="3 7" id="KW-1133">Transmembrane helix</keyword>
<dbReference type="InterPro" id="IPR002077">
    <property type="entry name" value="VDCCAlpha1"/>
</dbReference>
<accession>A0A8C7IGA5</accession>
<feature type="domain" description="Ion transport" evidence="8">
    <location>
        <begin position="207"/>
        <end position="460"/>
    </location>
</feature>
<keyword evidence="4 7" id="KW-0472">Membrane</keyword>
<dbReference type="GeneTree" id="ENSGT00940000156666"/>
<feature type="transmembrane region" description="Helical" evidence="7">
    <location>
        <begin position="244"/>
        <end position="263"/>
    </location>
</feature>
<feature type="compositionally biased region" description="Basic and acidic residues" evidence="6">
    <location>
        <begin position="471"/>
        <end position="489"/>
    </location>
</feature>
<dbReference type="Proteomes" id="UP000694557">
    <property type="component" value="Unassembled WGS sequence"/>
</dbReference>
<evidence type="ECO:0000256" key="5">
    <source>
        <dbReference type="RuleBase" id="RU003808"/>
    </source>
</evidence>
<dbReference type="GO" id="GO:0043005">
    <property type="term" value="C:neuron projection"/>
    <property type="evidence" value="ECO:0007669"/>
    <property type="project" value="TreeGrafter"/>
</dbReference>
<evidence type="ECO:0000259" key="8">
    <source>
        <dbReference type="Pfam" id="PF00520"/>
    </source>
</evidence>